<name>A0A4R5XPK7_9MICC</name>
<evidence type="ECO:0000313" key="6">
    <source>
        <dbReference type="EMBL" id="TDL33441.1"/>
    </source>
</evidence>
<accession>A0A4R5XPK7</accession>
<organism evidence="6 7">
    <name type="scientific">Arthrobacter nitrophenolicus</name>
    <dbReference type="NCBI Taxonomy" id="683150"/>
    <lineage>
        <taxon>Bacteria</taxon>
        <taxon>Bacillati</taxon>
        <taxon>Actinomycetota</taxon>
        <taxon>Actinomycetes</taxon>
        <taxon>Micrococcales</taxon>
        <taxon>Micrococcaceae</taxon>
        <taxon>Arthrobacter</taxon>
    </lineage>
</organism>
<dbReference type="EMBL" id="SMZQ01000011">
    <property type="protein sequence ID" value="TDL33441.1"/>
    <property type="molecule type" value="Genomic_DNA"/>
</dbReference>
<dbReference type="SUPFAM" id="SSF48498">
    <property type="entry name" value="Tetracyclin repressor-like, C-terminal domain"/>
    <property type="match status" value="1"/>
</dbReference>
<evidence type="ECO:0000256" key="1">
    <source>
        <dbReference type="ARBA" id="ARBA00023015"/>
    </source>
</evidence>
<reference evidence="6 7" key="1">
    <citation type="submission" date="2019-03" db="EMBL/GenBank/DDBJ databases">
        <title>Genome Sequencing and Assembly of Various Microbes Isolated from Partially Reclaimed Soil and Acid Mine Drainage (AMD) Site.</title>
        <authorList>
            <person name="Steinbock B."/>
            <person name="Bechtold R."/>
            <person name="Sevigny J.L."/>
            <person name="Thomas D."/>
            <person name="Cuthill L.R."/>
            <person name="Aveiro Johannsen E.J."/>
            <person name="Thomas K."/>
            <person name="Ghosh A."/>
        </authorList>
    </citation>
    <scope>NUCLEOTIDE SEQUENCE [LARGE SCALE GENOMIC DNA]</scope>
    <source>
        <strain evidence="6 7">S-A1</strain>
    </source>
</reference>
<protein>
    <submittedName>
        <fullName evidence="6">TetR/AcrR family transcriptional regulator</fullName>
    </submittedName>
</protein>
<sequence length="211" mass="23249">MLDLPTKHGGGPRGPYAKGELRRAQILKAAFDAFATVGYRNASLLQMASDCGVTRTALLHYFPTKEILLEAVLAERDRKADELFFADAPEASSDGLTYFSRLLKVVEHNSRNPGIVSLFAVLSTEASDSSHPAHGYFIARYERALSRTKAALGDLSARSLIRPHVELEGLEHDIIALIDGLQVQWLLQPSKIDMAARLRARLREVVSVDIP</sequence>
<evidence type="ECO:0000256" key="3">
    <source>
        <dbReference type="ARBA" id="ARBA00023163"/>
    </source>
</evidence>
<dbReference type="InterPro" id="IPR036271">
    <property type="entry name" value="Tet_transcr_reg_TetR-rel_C_sf"/>
</dbReference>
<keyword evidence="1" id="KW-0805">Transcription regulation</keyword>
<dbReference type="GO" id="GO:0003677">
    <property type="term" value="F:DNA binding"/>
    <property type="evidence" value="ECO:0007669"/>
    <property type="project" value="UniProtKB-UniRule"/>
</dbReference>
<evidence type="ECO:0000259" key="5">
    <source>
        <dbReference type="PROSITE" id="PS50977"/>
    </source>
</evidence>
<dbReference type="InterPro" id="IPR001647">
    <property type="entry name" value="HTH_TetR"/>
</dbReference>
<dbReference type="Proteomes" id="UP000294621">
    <property type="component" value="Unassembled WGS sequence"/>
</dbReference>
<gene>
    <name evidence="6" type="ORF">E2R57_18385</name>
</gene>
<dbReference type="Gene3D" id="1.10.357.10">
    <property type="entry name" value="Tetracycline Repressor, domain 2"/>
    <property type="match status" value="1"/>
</dbReference>
<dbReference type="PANTHER" id="PTHR47506:SF6">
    <property type="entry name" value="HTH-TYPE TRANSCRIPTIONAL REPRESSOR NEMR"/>
    <property type="match status" value="1"/>
</dbReference>
<evidence type="ECO:0000313" key="7">
    <source>
        <dbReference type="Proteomes" id="UP000294621"/>
    </source>
</evidence>
<dbReference type="AlphaFoldDB" id="A0A4R5XPK7"/>
<comment type="caution">
    <text evidence="6">The sequence shown here is derived from an EMBL/GenBank/DDBJ whole genome shotgun (WGS) entry which is preliminary data.</text>
</comment>
<dbReference type="InterPro" id="IPR009057">
    <property type="entry name" value="Homeodomain-like_sf"/>
</dbReference>
<dbReference type="Pfam" id="PF00440">
    <property type="entry name" value="TetR_N"/>
    <property type="match status" value="1"/>
</dbReference>
<dbReference type="PRINTS" id="PR00455">
    <property type="entry name" value="HTHTETR"/>
</dbReference>
<dbReference type="PROSITE" id="PS50977">
    <property type="entry name" value="HTH_TETR_2"/>
    <property type="match status" value="1"/>
</dbReference>
<dbReference type="SUPFAM" id="SSF46689">
    <property type="entry name" value="Homeodomain-like"/>
    <property type="match status" value="1"/>
</dbReference>
<proteinExistence type="predicted"/>
<feature type="DNA-binding region" description="H-T-H motif" evidence="4">
    <location>
        <begin position="43"/>
        <end position="62"/>
    </location>
</feature>
<evidence type="ECO:0000256" key="4">
    <source>
        <dbReference type="PROSITE-ProRule" id="PRU00335"/>
    </source>
</evidence>
<keyword evidence="3" id="KW-0804">Transcription</keyword>
<feature type="domain" description="HTH tetR-type" evidence="5">
    <location>
        <begin position="20"/>
        <end position="80"/>
    </location>
</feature>
<evidence type="ECO:0000256" key="2">
    <source>
        <dbReference type="ARBA" id="ARBA00023125"/>
    </source>
</evidence>
<dbReference type="PANTHER" id="PTHR47506">
    <property type="entry name" value="TRANSCRIPTIONAL REGULATORY PROTEIN"/>
    <property type="match status" value="1"/>
</dbReference>
<dbReference type="OrthoDB" id="5118063at2"/>
<keyword evidence="2 4" id="KW-0238">DNA-binding</keyword>